<accession>A0ABS4VY95</accession>
<proteinExistence type="predicted"/>
<organism evidence="2 3">
    <name type="scientific">Pseudonocardia parietis</name>
    <dbReference type="NCBI Taxonomy" id="570936"/>
    <lineage>
        <taxon>Bacteria</taxon>
        <taxon>Bacillati</taxon>
        <taxon>Actinomycetota</taxon>
        <taxon>Actinomycetes</taxon>
        <taxon>Pseudonocardiales</taxon>
        <taxon>Pseudonocardiaceae</taxon>
        <taxon>Pseudonocardia</taxon>
    </lineage>
</organism>
<dbReference type="RefSeq" id="WP_210030204.1">
    <property type="nucleotide sequence ID" value="NZ_JAGINU010000001.1"/>
</dbReference>
<dbReference type="EMBL" id="JAGINU010000001">
    <property type="protein sequence ID" value="MBP2368693.1"/>
    <property type="molecule type" value="Genomic_DNA"/>
</dbReference>
<sequence>MTLWTLHVDKVSYEIDVDHALRQALIDSDGNHTGDKITITDLEGEILAEHGRSAPCIGYGRPRGTRPKTPGASPQS</sequence>
<reference evidence="2 3" key="1">
    <citation type="submission" date="2021-03" db="EMBL/GenBank/DDBJ databases">
        <title>Sequencing the genomes of 1000 actinobacteria strains.</title>
        <authorList>
            <person name="Klenk H.-P."/>
        </authorList>
    </citation>
    <scope>NUCLEOTIDE SEQUENCE [LARGE SCALE GENOMIC DNA]</scope>
    <source>
        <strain evidence="2 3">DSM 45256</strain>
    </source>
</reference>
<evidence type="ECO:0000313" key="3">
    <source>
        <dbReference type="Proteomes" id="UP001519295"/>
    </source>
</evidence>
<gene>
    <name evidence="2" type="ORF">JOF36_004389</name>
</gene>
<feature type="region of interest" description="Disordered" evidence="1">
    <location>
        <begin position="53"/>
        <end position="76"/>
    </location>
</feature>
<evidence type="ECO:0000256" key="1">
    <source>
        <dbReference type="SAM" id="MobiDB-lite"/>
    </source>
</evidence>
<keyword evidence="3" id="KW-1185">Reference proteome</keyword>
<dbReference type="Proteomes" id="UP001519295">
    <property type="component" value="Unassembled WGS sequence"/>
</dbReference>
<comment type="caution">
    <text evidence="2">The sequence shown here is derived from an EMBL/GenBank/DDBJ whole genome shotgun (WGS) entry which is preliminary data.</text>
</comment>
<protein>
    <recommendedName>
        <fullName evidence="4">Lsr2 protein</fullName>
    </recommendedName>
</protein>
<evidence type="ECO:0000313" key="2">
    <source>
        <dbReference type="EMBL" id="MBP2368693.1"/>
    </source>
</evidence>
<name>A0ABS4VY95_9PSEU</name>
<evidence type="ECO:0008006" key="4">
    <source>
        <dbReference type="Google" id="ProtNLM"/>
    </source>
</evidence>